<feature type="domain" description="Proteinase inhibitor I42 chagasin" evidence="4">
    <location>
        <begin position="95"/>
        <end position="168"/>
    </location>
</feature>
<name>A0A372ZR37_9ACTN</name>
<dbReference type="AlphaFoldDB" id="A0A372ZR37"/>
<dbReference type="InterPro" id="IPR018990">
    <property type="entry name" value="Prot_inh_I42_chagasin"/>
</dbReference>
<accession>A0A372ZR37</accession>
<dbReference type="SUPFAM" id="SSF141066">
    <property type="entry name" value="ICP-like"/>
    <property type="match status" value="1"/>
</dbReference>
<gene>
    <name evidence="5" type="ORF">DR950_10860</name>
</gene>
<keyword evidence="1" id="KW-0646">Protease inhibitor</keyword>
<feature type="region of interest" description="Disordered" evidence="3">
    <location>
        <begin position="1"/>
        <end position="33"/>
    </location>
</feature>
<dbReference type="EMBL" id="QVIG01000001">
    <property type="protein sequence ID" value="RGD58221.1"/>
    <property type="molecule type" value="Genomic_DNA"/>
</dbReference>
<protein>
    <recommendedName>
        <fullName evidence="4">Proteinase inhibitor I42 chagasin domain-containing protein</fullName>
    </recommendedName>
</protein>
<evidence type="ECO:0000313" key="6">
    <source>
        <dbReference type="Proteomes" id="UP000263377"/>
    </source>
</evidence>
<evidence type="ECO:0000259" key="4">
    <source>
        <dbReference type="Pfam" id="PF09394"/>
    </source>
</evidence>
<organism evidence="5 6">
    <name type="scientific">Kitasatospora xanthocidica</name>
    <dbReference type="NCBI Taxonomy" id="83382"/>
    <lineage>
        <taxon>Bacteria</taxon>
        <taxon>Bacillati</taxon>
        <taxon>Actinomycetota</taxon>
        <taxon>Actinomycetes</taxon>
        <taxon>Kitasatosporales</taxon>
        <taxon>Streptomycetaceae</taxon>
        <taxon>Kitasatospora</taxon>
    </lineage>
</organism>
<dbReference type="InterPro" id="IPR036331">
    <property type="entry name" value="Chagasin-like_sf"/>
</dbReference>
<sequence>MGHHHLGQRGRLRQRPDGRGLGRPAAHRLRRPPAEVTGVARVFTAASARRPTRGPLRAVALAAVLAAGLTACGQDGPSGPDRGRVLGAEERSVSLAVGERFTIAVRDNSSVGDRWSVAAPQPDAAVAALVAEKLDLPAESKTSDGVGGTRFYTFEAKGRGTTAVTLLNCFRSYCNLPAPSEENRNMVVRNTYPVTVR</sequence>
<feature type="compositionally biased region" description="Basic residues" evidence="3">
    <location>
        <begin position="1"/>
        <end position="13"/>
    </location>
</feature>
<evidence type="ECO:0000256" key="1">
    <source>
        <dbReference type="ARBA" id="ARBA00022690"/>
    </source>
</evidence>
<proteinExistence type="predicted"/>
<dbReference type="Gene3D" id="2.60.40.2020">
    <property type="match status" value="1"/>
</dbReference>
<evidence type="ECO:0000256" key="3">
    <source>
        <dbReference type="SAM" id="MobiDB-lite"/>
    </source>
</evidence>
<evidence type="ECO:0000313" key="5">
    <source>
        <dbReference type="EMBL" id="RGD58221.1"/>
    </source>
</evidence>
<evidence type="ECO:0000256" key="2">
    <source>
        <dbReference type="ARBA" id="ARBA00022704"/>
    </source>
</evidence>
<dbReference type="GO" id="GO:0004869">
    <property type="term" value="F:cysteine-type endopeptidase inhibitor activity"/>
    <property type="evidence" value="ECO:0007669"/>
    <property type="project" value="UniProtKB-KW"/>
</dbReference>
<dbReference type="Pfam" id="PF09394">
    <property type="entry name" value="Inhibitor_I42"/>
    <property type="match status" value="1"/>
</dbReference>
<dbReference type="Proteomes" id="UP000263377">
    <property type="component" value="Unassembled WGS sequence"/>
</dbReference>
<keyword evidence="6" id="KW-1185">Reference proteome</keyword>
<comment type="caution">
    <text evidence="5">The sequence shown here is derived from an EMBL/GenBank/DDBJ whole genome shotgun (WGS) entry which is preliminary data.</text>
</comment>
<reference evidence="5 6" key="1">
    <citation type="submission" date="2018-08" db="EMBL/GenBank/DDBJ databases">
        <title>Diversity &amp; Physiological Properties of Lignin-Decomposing Actinobacteria from Soil.</title>
        <authorList>
            <person name="Roh S.G."/>
            <person name="Kim S.B."/>
        </authorList>
    </citation>
    <scope>NUCLEOTIDE SEQUENCE [LARGE SCALE GENOMIC DNA]</scope>
    <source>
        <strain evidence="5 6">MMS17-GH009</strain>
    </source>
</reference>
<keyword evidence="2" id="KW-0789">Thiol protease inhibitor</keyword>